<protein>
    <recommendedName>
        <fullName evidence="5">NACHT domain-containing protein</fullName>
    </recommendedName>
</protein>
<keyword evidence="7" id="KW-1185">Reference proteome</keyword>
<dbReference type="GO" id="GO:0016491">
    <property type="term" value="F:oxidoreductase activity"/>
    <property type="evidence" value="ECO:0007669"/>
    <property type="project" value="TreeGrafter"/>
</dbReference>
<dbReference type="InterPro" id="IPR011989">
    <property type="entry name" value="ARM-like"/>
</dbReference>
<dbReference type="Pfam" id="PF13646">
    <property type="entry name" value="HEAT_2"/>
    <property type="match status" value="2"/>
</dbReference>
<accession>A0A3S1BPJ7</accession>
<dbReference type="PANTHER" id="PTHR12697">
    <property type="entry name" value="PBS LYASE HEAT-LIKE PROTEIN"/>
    <property type="match status" value="1"/>
</dbReference>
<dbReference type="Gene3D" id="3.40.50.300">
    <property type="entry name" value="P-loop containing nucleotide triphosphate hydrolases"/>
    <property type="match status" value="1"/>
</dbReference>
<organism evidence="6 7">
    <name type="scientific">Dulcicalothrix desertica PCC 7102</name>
    <dbReference type="NCBI Taxonomy" id="232991"/>
    <lineage>
        <taxon>Bacteria</taxon>
        <taxon>Bacillati</taxon>
        <taxon>Cyanobacteriota</taxon>
        <taxon>Cyanophyceae</taxon>
        <taxon>Nostocales</taxon>
        <taxon>Calotrichaceae</taxon>
        <taxon>Dulcicalothrix</taxon>
    </lineage>
</organism>
<comment type="similarity">
    <text evidence="1">Belongs to the CpcE/RpcE/PecE family.</text>
</comment>
<dbReference type="InterPro" id="IPR007111">
    <property type="entry name" value="NACHT_NTPase"/>
</dbReference>
<dbReference type="EMBL" id="RSCL01000068">
    <property type="protein sequence ID" value="RUS92788.1"/>
    <property type="molecule type" value="Genomic_DNA"/>
</dbReference>
<comment type="caution">
    <text evidence="6">The sequence shown here is derived from an EMBL/GenBank/DDBJ whole genome shotgun (WGS) entry which is preliminary data.</text>
</comment>
<evidence type="ECO:0000256" key="1">
    <source>
        <dbReference type="ARBA" id="ARBA00009299"/>
    </source>
</evidence>
<name>A0A3S1BPJ7_9CYAN</name>
<dbReference type="SUPFAM" id="SSF48371">
    <property type="entry name" value="ARM repeat"/>
    <property type="match status" value="2"/>
</dbReference>
<keyword evidence="3" id="KW-0605">Phycobilisome</keyword>
<gene>
    <name evidence="6" type="ORF">DSM106972_098070</name>
</gene>
<keyword evidence="2" id="KW-0042">Antenna complex</keyword>
<keyword evidence="4" id="KW-0456">Lyase</keyword>
<dbReference type="InterPro" id="IPR027417">
    <property type="entry name" value="P-loop_NTPase"/>
</dbReference>
<dbReference type="Proteomes" id="UP000271624">
    <property type="component" value="Unassembled WGS sequence"/>
</dbReference>
<dbReference type="Pfam" id="PF05729">
    <property type="entry name" value="NACHT"/>
    <property type="match status" value="1"/>
</dbReference>
<dbReference type="InterPro" id="IPR004155">
    <property type="entry name" value="PBS_lyase_HEAT"/>
</dbReference>
<reference evidence="6" key="1">
    <citation type="submission" date="2018-12" db="EMBL/GenBank/DDBJ databases">
        <authorList>
            <person name="Will S."/>
            <person name="Neumann-Schaal M."/>
            <person name="Henke P."/>
        </authorList>
    </citation>
    <scope>NUCLEOTIDE SEQUENCE</scope>
    <source>
        <strain evidence="6">PCC 7102</strain>
    </source>
</reference>
<dbReference type="Gene3D" id="1.25.10.10">
    <property type="entry name" value="Leucine-rich Repeat Variant"/>
    <property type="match status" value="5"/>
</dbReference>
<feature type="domain" description="NACHT" evidence="5">
    <location>
        <begin position="29"/>
        <end position="140"/>
    </location>
</feature>
<dbReference type="SUPFAM" id="SSF52540">
    <property type="entry name" value="P-loop containing nucleoside triphosphate hydrolases"/>
    <property type="match status" value="1"/>
</dbReference>
<proteinExistence type="inferred from homology"/>
<evidence type="ECO:0000256" key="2">
    <source>
        <dbReference type="ARBA" id="ARBA00022549"/>
    </source>
</evidence>
<reference evidence="6" key="2">
    <citation type="journal article" date="2019" name="Genome Biol. Evol.">
        <title>Day and night: Metabolic profiles and evolutionary relationships of six axenic non-marine cyanobacteria.</title>
        <authorList>
            <person name="Will S.E."/>
            <person name="Henke P."/>
            <person name="Boedeker C."/>
            <person name="Huang S."/>
            <person name="Brinkmann H."/>
            <person name="Rohde M."/>
            <person name="Jarek M."/>
            <person name="Friedl T."/>
            <person name="Seufert S."/>
            <person name="Schumacher M."/>
            <person name="Overmann J."/>
            <person name="Neumann-Schaal M."/>
            <person name="Petersen J."/>
        </authorList>
    </citation>
    <scope>NUCLEOTIDE SEQUENCE [LARGE SCALE GENOMIC DNA]</scope>
    <source>
        <strain evidence="6">PCC 7102</strain>
    </source>
</reference>
<evidence type="ECO:0000313" key="6">
    <source>
        <dbReference type="EMBL" id="RUS92788.1"/>
    </source>
</evidence>
<dbReference type="Pfam" id="PF03130">
    <property type="entry name" value="HEAT_PBS"/>
    <property type="match status" value="4"/>
</dbReference>
<dbReference type="SMART" id="SM00567">
    <property type="entry name" value="EZ_HEAT"/>
    <property type="match status" value="10"/>
</dbReference>
<dbReference type="PANTHER" id="PTHR12697:SF5">
    <property type="entry name" value="DEOXYHYPUSINE HYDROXYLASE"/>
    <property type="match status" value="1"/>
</dbReference>
<dbReference type="PROSITE" id="PS50837">
    <property type="entry name" value="NACHT"/>
    <property type="match status" value="1"/>
</dbReference>
<dbReference type="InterPro" id="IPR016024">
    <property type="entry name" value="ARM-type_fold"/>
</dbReference>
<evidence type="ECO:0000256" key="3">
    <source>
        <dbReference type="ARBA" id="ARBA00022738"/>
    </source>
</evidence>
<dbReference type="AlphaFoldDB" id="A0A3S1BPJ7"/>
<sequence length="814" mass="91541">MGLMAELQSGKESSERLPVLEGICKYAREHVLLVGKPGSGKSTALQHLLWEEARNASVIPVLVELRSWLLETASVIQLIQKIFQRNRLRLNEDKIEDLLFDGKLLLLFDGLNELPSDESRRLVAEFRSDFPQTPMIFTTRDLGVGGDLGIKKQLSMQPLTSEQMRAFIRAYLPKQGEEMLRQLGDRLQELGETPLILKMLCDVFNRVKQIPNSRGGLFRYFDREFDQLKGQVAVTEKLRQWKPELLQHLAFTMMQGEKPRDLRLIISRTEAEYVLEEFLKDRVDSPGEKAKYWLQDLLKHYLIQTVDEKHIQFHHQLFQEYYAAEYLLRLLPSLSDDELKHNYLNLLKWTEPLALILALLDNEALAVKVVQLALDVDLMLGARLAGEVKREFQKKTVDLILEKKLHKELEIELLGSTRSKLTIAYLNIFLKHEDLDVCKSAVIALGNIGDKSAVNPLINALKHEDLSVRMCAADAFGQIRDEAAVNPLIDVLKHEDSDVRSFAADALGQIGDEAAVNSLIDALKDKDLSVRMCAADALGKIGDKAAVNPLIDALKHEDLYVCSSAVIALGKIGDKAAVNPLIDALEHKDLSVRIFAAIALGKIGGEAAVNPLINALKDKDLSVCKDAVYALGEIGEESAVNPLVDALKDENSWDCIFAAIALGKIGKEAAVNLLINALKDEDLDVRMYAVETLGEIGGEAAVNPLIDALKNEDSNVRSSAAISLGKIATDSNLSQLWNMLLNKNYREYGFVQDIISQIQERYKFYNYEIFRSPLVFDSNKIDLVNSQSSITHNYYPIFRTSECRIKYYINTYWH</sequence>
<evidence type="ECO:0000256" key="4">
    <source>
        <dbReference type="ARBA" id="ARBA00023239"/>
    </source>
</evidence>
<dbReference type="GO" id="GO:0030089">
    <property type="term" value="C:phycobilisome"/>
    <property type="evidence" value="ECO:0007669"/>
    <property type="project" value="UniProtKB-KW"/>
</dbReference>
<evidence type="ECO:0000313" key="7">
    <source>
        <dbReference type="Proteomes" id="UP000271624"/>
    </source>
</evidence>
<evidence type="ECO:0000259" key="5">
    <source>
        <dbReference type="PROSITE" id="PS50837"/>
    </source>
</evidence>
<dbReference type="GO" id="GO:0016829">
    <property type="term" value="F:lyase activity"/>
    <property type="evidence" value="ECO:0007669"/>
    <property type="project" value="UniProtKB-KW"/>
</dbReference>